<feature type="transmembrane region" description="Helical" evidence="5">
    <location>
        <begin position="75"/>
        <end position="96"/>
    </location>
</feature>
<dbReference type="Gene3D" id="3.30.565.10">
    <property type="entry name" value="Histidine kinase-like ATPase, C-terminal domain"/>
    <property type="match status" value="1"/>
</dbReference>
<evidence type="ECO:0000256" key="2">
    <source>
        <dbReference type="ARBA" id="ARBA00022777"/>
    </source>
</evidence>
<dbReference type="Proteomes" id="UP000581087">
    <property type="component" value="Unassembled WGS sequence"/>
</dbReference>
<dbReference type="GO" id="GO:0000155">
    <property type="term" value="F:phosphorelay sensor kinase activity"/>
    <property type="evidence" value="ECO:0007669"/>
    <property type="project" value="InterPro"/>
</dbReference>
<dbReference type="InterPro" id="IPR017205">
    <property type="entry name" value="Sig_transdc_His_kinase_ChrS"/>
</dbReference>
<keyword evidence="1" id="KW-0808">Transferase</keyword>
<keyword evidence="2 8" id="KW-0418">Kinase</keyword>
<dbReference type="Gene3D" id="1.20.5.1930">
    <property type="match status" value="1"/>
</dbReference>
<dbReference type="SMART" id="SM00387">
    <property type="entry name" value="HATPase_c"/>
    <property type="match status" value="1"/>
</dbReference>
<feature type="coiled-coil region" evidence="4">
    <location>
        <begin position="165"/>
        <end position="192"/>
    </location>
</feature>
<keyword evidence="4" id="KW-0175">Coiled coil</keyword>
<dbReference type="PANTHER" id="PTHR24421:SF58">
    <property type="entry name" value="SIGNAL TRANSDUCTION HISTIDINE-PROTEIN KINASE_PHOSPHATASE UHPB"/>
    <property type="match status" value="1"/>
</dbReference>
<comment type="caution">
    <text evidence="8">The sequence shown here is derived from an EMBL/GenBank/DDBJ whole genome shotgun (WGS) entry which is preliminary data.</text>
</comment>
<dbReference type="OrthoDB" id="144293at2"/>
<evidence type="ECO:0000256" key="5">
    <source>
        <dbReference type="SAM" id="Phobius"/>
    </source>
</evidence>
<dbReference type="RefSeq" id="WP_129173697.1">
    <property type="nucleotide sequence ID" value="NZ_JACCBI010000001.1"/>
</dbReference>
<organism evidence="8 9">
    <name type="scientific">Agromyces atrinae</name>
    <dbReference type="NCBI Taxonomy" id="592376"/>
    <lineage>
        <taxon>Bacteria</taxon>
        <taxon>Bacillati</taxon>
        <taxon>Actinomycetota</taxon>
        <taxon>Actinomycetes</taxon>
        <taxon>Micrococcales</taxon>
        <taxon>Microbacteriaceae</taxon>
        <taxon>Agromyces</taxon>
    </lineage>
</organism>
<dbReference type="Proteomes" id="UP000292686">
    <property type="component" value="Unassembled WGS sequence"/>
</dbReference>
<evidence type="ECO:0000256" key="3">
    <source>
        <dbReference type="ARBA" id="ARBA00023012"/>
    </source>
</evidence>
<dbReference type="InterPro" id="IPR003594">
    <property type="entry name" value="HATPase_dom"/>
</dbReference>
<accession>A0A4Q2M6G7</accession>
<keyword evidence="3" id="KW-0902">Two-component regulatory system</keyword>
<keyword evidence="9" id="KW-1185">Reference proteome</keyword>
<feature type="transmembrane region" description="Helical" evidence="5">
    <location>
        <begin position="18"/>
        <end position="37"/>
    </location>
</feature>
<feature type="transmembrane region" description="Helical" evidence="5">
    <location>
        <begin position="116"/>
        <end position="134"/>
    </location>
</feature>
<reference evidence="7 10" key="2">
    <citation type="submission" date="2020-07" db="EMBL/GenBank/DDBJ databases">
        <title>Sequencing the genomes of 1000 actinobacteria strains.</title>
        <authorList>
            <person name="Klenk H.-P."/>
        </authorList>
    </citation>
    <scope>NUCLEOTIDE SEQUENCE [LARGE SCALE GENOMIC DNA]</scope>
    <source>
        <strain evidence="7 10">DSM 23870</strain>
    </source>
</reference>
<dbReference type="GO" id="GO:0016020">
    <property type="term" value="C:membrane"/>
    <property type="evidence" value="ECO:0007669"/>
    <property type="project" value="InterPro"/>
</dbReference>
<evidence type="ECO:0000256" key="4">
    <source>
        <dbReference type="SAM" id="Coils"/>
    </source>
</evidence>
<protein>
    <submittedName>
        <fullName evidence="8">Sensor histidine kinase</fullName>
    </submittedName>
    <submittedName>
        <fullName evidence="7">Signal transduction histidine kinase</fullName>
    </submittedName>
</protein>
<gene>
    <name evidence="7" type="ORF">BJ972_001780</name>
    <name evidence="8" type="ORF">ESP50_07540</name>
</gene>
<evidence type="ECO:0000256" key="1">
    <source>
        <dbReference type="ARBA" id="ARBA00022679"/>
    </source>
</evidence>
<sequence>MSDGWKVVADDARRVSRIWWDLALTGVALIVAGIAALDPPYGTREYALAAVLAGFVAAWFVYGRSRVGAAPGRGDVVYTVILIAFVLAAVSLEPAAATLQTVVYPLVWVLADSMRGAIMGNVGVALAVVAGYIVRFGVDGVVSGLAVGALSITFSFAMGLWITRIGEFGEERARLLEELQAAQGELAVLHREAGVTSERARLAREIHDTIAQSLTGLVMVAQRTATRLDGEADVAGARSDIDLIETMARDALTEARGLVATLTPVGVDSTLAEALERLARSFERETGVRVETDVTGDALGRELEVVFLRCAQEGLANVRKHARATSARIAVEVTGDDARLTVVDDGVGPGAAVSGGGFGLAGMADRLELVGGRVSFASGPSGGATLTVVAPLSTRMDA</sequence>
<reference evidence="8 9" key="1">
    <citation type="submission" date="2019-01" db="EMBL/GenBank/DDBJ databases">
        <title>Agromyces.</title>
        <authorList>
            <person name="Li J."/>
        </authorList>
    </citation>
    <scope>NUCLEOTIDE SEQUENCE [LARGE SCALE GENOMIC DNA]</scope>
    <source>
        <strain evidence="8 9">DSM 23870</strain>
    </source>
</reference>
<dbReference type="InterPro" id="IPR050482">
    <property type="entry name" value="Sensor_HK_TwoCompSys"/>
</dbReference>
<dbReference type="SUPFAM" id="SSF55874">
    <property type="entry name" value="ATPase domain of HSP90 chaperone/DNA topoisomerase II/histidine kinase"/>
    <property type="match status" value="1"/>
</dbReference>
<evidence type="ECO:0000313" key="10">
    <source>
        <dbReference type="Proteomes" id="UP000581087"/>
    </source>
</evidence>
<proteinExistence type="predicted"/>
<evidence type="ECO:0000259" key="6">
    <source>
        <dbReference type="SMART" id="SM00387"/>
    </source>
</evidence>
<dbReference type="CDD" id="cd16917">
    <property type="entry name" value="HATPase_UhpB-NarQ-NarX-like"/>
    <property type="match status" value="1"/>
</dbReference>
<dbReference type="InterPro" id="IPR036890">
    <property type="entry name" value="HATPase_C_sf"/>
</dbReference>
<keyword evidence="5" id="KW-0472">Membrane</keyword>
<dbReference type="PIRSF" id="PIRSF037434">
    <property type="entry name" value="STHK_ChrS"/>
    <property type="match status" value="1"/>
</dbReference>
<dbReference type="Pfam" id="PF07730">
    <property type="entry name" value="HisKA_3"/>
    <property type="match status" value="1"/>
</dbReference>
<dbReference type="InterPro" id="IPR011712">
    <property type="entry name" value="Sig_transdc_His_kin_sub3_dim/P"/>
</dbReference>
<feature type="transmembrane region" description="Helical" evidence="5">
    <location>
        <begin position="141"/>
        <end position="162"/>
    </location>
</feature>
<name>A0A4Q2M6G7_9MICO</name>
<feature type="transmembrane region" description="Helical" evidence="5">
    <location>
        <begin position="43"/>
        <end position="63"/>
    </location>
</feature>
<keyword evidence="5" id="KW-1133">Transmembrane helix</keyword>
<feature type="domain" description="Histidine kinase/HSP90-like ATPase" evidence="6">
    <location>
        <begin position="302"/>
        <end position="394"/>
    </location>
</feature>
<evidence type="ECO:0000313" key="7">
    <source>
        <dbReference type="EMBL" id="NYD67261.1"/>
    </source>
</evidence>
<keyword evidence="5" id="KW-0812">Transmembrane</keyword>
<dbReference type="AlphaFoldDB" id="A0A4Q2M6G7"/>
<dbReference type="EMBL" id="JACCBI010000001">
    <property type="protein sequence ID" value="NYD67261.1"/>
    <property type="molecule type" value="Genomic_DNA"/>
</dbReference>
<dbReference type="PANTHER" id="PTHR24421">
    <property type="entry name" value="NITRATE/NITRITE SENSOR PROTEIN NARX-RELATED"/>
    <property type="match status" value="1"/>
</dbReference>
<dbReference type="GO" id="GO:0046983">
    <property type="term" value="F:protein dimerization activity"/>
    <property type="evidence" value="ECO:0007669"/>
    <property type="project" value="InterPro"/>
</dbReference>
<dbReference type="Pfam" id="PF02518">
    <property type="entry name" value="HATPase_c"/>
    <property type="match status" value="1"/>
</dbReference>
<evidence type="ECO:0000313" key="9">
    <source>
        <dbReference type="Proteomes" id="UP000292686"/>
    </source>
</evidence>
<dbReference type="EMBL" id="SDPM01000003">
    <property type="protein sequence ID" value="RXZ86907.1"/>
    <property type="molecule type" value="Genomic_DNA"/>
</dbReference>
<evidence type="ECO:0000313" key="8">
    <source>
        <dbReference type="EMBL" id="RXZ86907.1"/>
    </source>
</evidence>